<feature type="compositionally biased region" description="Polar residues" evidence="1">
    <location>
        <begin position="123"/>
        <end position="135"/>
    </location>
</feature>
<evidence type="ECO:0000313" key="2">
    <source>
        <dbReference type="EMBL" id="KAF2100875.1"/>
    </source>
</evidence>
<dbReference type="Proteomes" id="UP000799772">
    <property type="component" value="Unassembled WGS sequence"/>
</dbReference>
<feature type="region of interest" description="Disordered" evidence="1">
    <location>
        <begin position="397"/>
        <end position="419"/>
    </location>
</feature>
<evidence type="ECO:0000313" key="3">
    <source>
        <dbReference type="Proteomes" id="UP000799772"/>
    </source>
</evidence>
<dbReference type="EMBL" id="ML978124">
    <property type="protein sequence ID" value="KAF2100875.1"/>
    <property type="molecule type" value="Genomic_DNA"/>
</dbReference>
<feature type="compositionally biased region" description="Low complexity" evidence="1">
    <location>
        <begin position="773"/>
        <end position="784"/>
    </location>
</feature>
<proteinExistence type="predicted"/>
<feature type="region of interest" description="Disordered" evidence="1">
    <location>
        <begin position="99"/>
        <end position="177"/>
    </location>
</feature>
<feature type="region of interest" description="Disordered" evidence="1">
    <location>
        <begin position="937"/>
        <end position="976"/>
    </location>
</feature>
<feature type="region of interest" description="Disordered" evidence="1">
    <location>
        <begin position="275"/>
        <end position="297"/>
    </location>
</feature>
<accession>A0A9P4IKF3</accession>
<feature type="compositionally biased region" description="Basic and acidic residues" evidence="1">
    <location>
        <begin position="874"/>
        <end position="885"/>
    </location>
</feature>
<feature type="region of interest" description="Disordered" evidence="1">
    <location>
        <begin position="659"/>
        <end position="753"/>
    </location>
</feature>
<dbReference type="AlphaFoldDB" id="A0A9P4IKF3"/>
<gene>
    <name evidence="2" type="ORF">NA57DRAFT_54948</name>
</gene>
<feature type="region of interest" description="Disordered" evidence="1">
    <location>
        <begin position="773"/>
        <end position="898"/>
    </location>
</feature>
<feature type="compositionally biased region" description="Polar residues" evidence="1">
    <location>
        <begin position="627"/>
        <end position="642"/>
    </location>
</feature>
<keyword evidence="3" id="KW-1185">Reference proteome</keyword>
<organism evidence="2 3">
    <name type="scientific">Rhizodiscina lignyota</name>
    <dbReference type="NCBI Taxonomy" id="1504668"/>
    <lineage>
        <taxon>Eukaryota</taxon>
        <taxon>Fungi</taxon>
        <taxon>Dikarya</taxon>
        <taxon>Ascomycota</taxon>
        <taxon>Pezizomycotina</taxon>
        <taxon>Dothideomycetes</taxon>
        <taxon>Pleosporomycetidae</taxon>
        <taxon>Aulographales</taxon>
        <taxon>Rhizodiscinaceae</taxon>
        <taxon>Rhizodiscina</taxon>
    </lineage>
</organism>
<dbReference type="OrthoDB" id="3556832at2759"/>
<sequence length="1042" mass="111209">MPTYYASDTKVSLLVSSLDKTTHQTVEYRQSAKQNENVAHSQTELEGGQKLQEVAIKGDAGRVRFLGEYDEVPFLLVRAGLDLFQAPIVTAHGVTKAAPDARSLQASPASNASQEEQKESGEAGTTVQKGSQSLVQKDGPVDQAPKPFSTVTPKAEGKKRMGSATTAPPTDPRTPLPHLLRQISTNSARASVIPEPQALPQALSVLVNLGVKSFLRSDDPQDIKIEIFLNGIFAGSSFIPAKRSPRRDPRAVTVILSGTRCHRVIEKPWILVPPGQNTDGSLRGRKRGKPTAEDHWGQISEALLNESDSRRHDQSGSRPPTAEYLEHLAKFTAPNDVKNLQKPGGLKLGVVDVIISLGSGERMGPIGARVTSPDKMVDSKSVIEEWRNTGTVLLRTPEPVTRMDKPRSSGPPTSLPQYDGEQNAEIQRYSAPPDPDELLSPHYAIPGPQGASGEIAPPTVNPFHGMPHLPDTTYGGMISQSSYDFQGMHSHFQTPTNAFSQINQQMSAASNMSNSESGIADHYPNSHGGSRSHVLLEGILEMQQNRFARQFEGFAPSRFANDGGYNIDPLIPGQMQQFHAQQPMPSPSMLGPAYSPPMVAPSTAGQANQYGVTQYDNVAMGIPPNPYSQSYGQDNPMQSGRPESSAHMLPMLAVGSMTPLKRSQSATGLNSSPTNSTFPRRPSKSKKIQKGSLAAAATSSPAQAQSSEPDIPLANRRLGMVPPSISAPASMPTPNVSSPAKDKNDRMAQPPRPIDRIVVQIGDQVAFERNLSKPVTSLSSSSPVQAKTRPPGSGDEAFQSLSQGLAGPKPNLGREVTVASSSATAALSTSPLTTDHNSFSSSAYNPEAPEPDPTPKKPRRRNTTRSSGTFNVEDIAKAFPSRERGVPPAPNRRSTGYAKVPRRLEEVLEEEFEIPGTSQDSVVSYAKPGPWMSIASTGRAGAEGDAATKPGVKTRSTGTSAGVEGNAATGSGAKRRRAESVMTDTTDDVKSVSGAVSAKDMPGVAKDVSGVRGVSVLRQVRGERPSEFKEDSVLLGVRFVVA</sequence>
<protein>
    <submittedName>
        <fullName evidence="2">Uncharacterized protein</fullName>
    </submittedName>
</protein>
<name>A0A9P4IKF3_9PEZI</name>
<feature type="compositionally biased region" description="Polar residues" evidence="1">
    <location>
        <begin position="661"/>
        <end position="678"/>
    </location>
</feature>
<reference evidence="2" key="1">
    <citation type="journal article" date="2020" name="Stud. Mycol.">
        <title>101 Dothideomycetes genomes: a test case for predicting lifestyles and emergence of pathogens.</title>
        <authorList>
            <person name="Haridas S."/>
            <person name="Albert R."/>
            <person name="Binder M."/>
            <person name="Bloem J."/>
            <person name="Labutti K."/>
            <person name="Salamov A."/>
            <person name="Andreopoulos B."/>
            <person name="Baker S."/>
            <person name="Barry K."/>
            <person name="Bills G."/>
            <person name="Bluhm B."/>
            <person name="Cannon C."/>
            <person name="Castanera R."/>
            <person name="Culley D."/>
            <person name="Daum C."/>
            <person name="Ezra D."/>
            <person name="Gonzalez J."/>
            <person name="Henrissat B."/>
            <person name="Kuo A."/>
            <person name="Liang C."/>
            <person name="Lipzen A."/>
            <person name="Lutzoni F."/>
            <person name="Magnuson J."/>
            <person name="Mondo S."/>
            <person name="Nolan M."/>
            <person name="Ohm R."/>
            <person name="Pangilinan J."/>
            <person name="Park H.-J."/>
            <person name="Ramirez L."/>
            <person name="Alfaro M."/>
            <person name="Sun H."/>
            <person name="Tritt A."/>
            <person name="Yoshinaga Y."/>
            <person name="Zwiers L.-H."/>
            <person name="Turgeon B."/>
            <person name="Goodwin S."/>
            <person name="Spatafora J."/>
            <person name="Crous P."/>
            <person name="Grigoriev I."/>
        </authorList>
    </citation>
    <scope>NUCLEOTIDE SEQUENCE</scope>
    <source>
        <strain evidence="2">CBS 133067</strain>
    </source>
</reference>
<evidence type="ECO:0000256" key="1">
    <source>
        <dbReference type="SAM" id="MobiDB-lite"/>
    </source>
</evidence>
<feature type="compositionally biased region" description="Polar residues" evidence="1">
    <location>
        <begin position="104"/>
        <end position="114"/>
    </location>
</feature>
<comment type="caution">
    <text evidence="2">The sequence shown here is derived from an EMBL/GenBank/DDBJ whole genome shotgun (WGS) entry which is preliminary data.</text>
</comment>
<feature type="region of interest" description="Disordered" evidence="1">
    <location>
        <begin position="621"/>
        <end position="644"/>
    </location>
</feature>
<feature type="compositionally biased region" description="Low complexity" evidence="1">
    <location>
        <begin position="816"/>
        <end position="834"/>
    </location>
</feature>
<feature type="compositionally biased region" description="Low complexity" evidence="1">
    <location>
        <begin position="692"/>
        <end position="707"/>
    </location>
</feature>
<feature type="compositionally biased region" description="Polar residues" evidence="1">
    <location>
        <begin position="835"/>
        <end position="844"/>
    </location>
</feature>